<keyword evidence="2" id="KW-0433">Leucine-rich repeat</keyword>
<dbReference type="eggNOG" id="ENOG502QWSJ">
    <property type="taxonomic scope" value="Eukaryota"/>
</dbReference>
<dbReference type="FunFam" id="3.80.10.10:FF:000079">
    <property type="entry name" value="PRAME family member 18"/>
    <property type="match status" value="1"/>
</dbReference>
<dbReference type="PANTHER" id="PTHR14224:SF94">
    <property type="entry name" value="PRAME FAMILY MEMBER 12"/>
    <property type="match status" value="1"/>
</dbReference>
<gene>
    <name evidence="4" type="ORF">I79_025560</name>
</gene>
<comment type="similarity">
    <text evidence="1">Belongs to the PRAME family.</text>
</comment>
<dbReference type="STRING" id="10029.G3INN2"/>
<dbReference type="SUPFAM" id="SSF52047">
    <property type="entry name" value="RNI-like"/>
    <property type="match status" value="2"/>
</dbReference>
<dbReference type="AlphaFoldDB" id="G3INN2"/>
<dbReference type="Gene3D" id="3.80.10.10">
    <property type="entry name" value="Ribonuclease Inhibitor"/>
    <property type="match status" value="1"/>
</dbReference>
<dbReference type="InterPro" id="IPR032675">
    <property type="entry name" value="LRR_dom_sf"/>
</dbReference>
<sequence>MSFKSPLSLQELAENSLLRNRALAISALEDLPSVFIPSLFKKACRKNCSDIMVTMVQAWPFPCLPLGAMIRRKAAYRRILEIILLGLDGLLFQKAYHRRCRLQVLDLRGMPLKMWDTWSVFMAHDPSENPAAVGEAGTEARPLLKVVIDLVLKEGPLTSAESFLVQWVGQREGQTRLCCNKLQIWSMAISYHRGVLERLDLDSIQELSLLCMNNPTCLLNFSPYLGRMRNLRSLLLSSLWSGVFLTPVEKDQIITQFTSQFVKLKHLQSLHLDNVFFLEGHLDQLFWMSFQTLPTLVQLALQSLLRVEALAISAVQDLPWVLFPPVFKEAFNHRQTNILRAMVAVWPFPCLPVGSLMKNPHLETLQAVLDGVDLLLTQVWPRSCKLKVVDFRAVNHNFWHVWGGAEDHACSPQVIRKQQKLEDLPKSEERQPLKIIVDICLKFCRLDECHTHLLQWAKPRKKSLQFCCPKLQMKVLPVCTIIEILKVFEPDTIQELELNSRWRLEALAHFAPYLGQMRNLQKFLMAGVYVDHCLRKTFTEMEYVHKFLSQFSKLNCLQHLYMNQVYSFSGHMDHLVRCLKNPLETLSITLSLVSQSDLNLLPQCQSLWQLKHLNLSGIPLFFFHFKPIQILLESITATLQTLEFEGCELNDSHITALLPGLSQCSQLTKINFYGNGISMLVLEDLVHRTAKLRQLTHELYPAPLECYDNGSLILDRFIQLCSSLMTTLRAIRQPEKVSFGAGICSGCNERCVFSLEIKLCSCWQSD</sequence>
<dbReference type="PaxDb" id="10029-XP_007617517.1"/>
<organism evidence="4 5">
    <name type="scientific">Cricetulus griseus</name>
    <name type="common">Chinese hamster</name>
    <name type="synonym">Cricetulus barabensis griseus</name>
    <dbReference type="NCBI Taxonomy" id="10029"/>
    <lineage>
        <taxon>Eukaryota</taxon>
        <taxon>Metazoa</taxon>
        <taxon>Chordata</taxon>
        <taxon>Craniata</taxon>
        <taxon>Vertebrata</taxon>
        <taxon>Euteleostomi</taxon>
        <taxon>Mammalia</taxon>
        <taxon>Eutheria</taxon>
        <taxon>Euarchontoglires</taxon>
        <taxon>Glires</taxon>
        <taxon>Rodentia</taxon>
        <taxon>Myomorpha</taxon>
        <taxon>Muroidea</taxon>
        <taxon>Cricetidae</taxon>
        <taxon>Cricetinae</taxon>
        <taxon>Cricetulus</taxon>
    </lineage>
</organism>
<evidence type="ECO:0000256" key="1">
    <source>
        <dbReference type="ARBA" id="ARBA00009608"/>
    </source>
</evidence>
<protein>
    <submittedName>
        <fullName evidence="4">PRAME family member 12</fullName>
    </submittedName>
</protein>
<proteinExistence type="inferred from homology"/>
<reference evidence="5" key="1">
    <citation type="journal article" date="2011" name="Nat. Biotechnol.">
        <title>The genomic sequence of the Chinese hamster ovary (CHO)-K1 cell line.</title>
        <authorList>
            <person name="Xu X."/>
            <person name="Nagarajan H."/>
            <person name="Lewis N.E."/>
            <person name="Pan S."/>
            <person name="Cai Z."/>
            <person name="Liu X."/>
            <person name="Chen W."/>
            <person name="Xie M."/>
            <person name="Wang W."/>
            <person name="Hammond S."/>
            <person name="Andersen M.R."/>
            <person name="Neff N."/>
            <person name="Passarelli B."/>
            <person name="Koh W."/>
            <person name="Fan H.C."/>
            <person name="Wang J."/>
            <person name="Gui Y."/>
            <person name="Lee K.H."/>
            <person name="Betenbaugh M.J."/>
            <person name="Quake S.R."/>
            <person name="Famili I."/>
            <person name="Palsson B.O."/>
            <person name="Wang J."/>
        </authorList>
    </citation>
    <scope>NUCLEOTIDE SEQUENCE [LARGE SCALE GENOMIC DNA]</scope>
    <source>
        <strain evidence="5">CHO K1 cell line</strain>
    </source>
</reference>
<keyword evidence="3" id="KW-0677">Repeat</keyword>
<dbReference type="InterPro" id="IPR050694">
    <property type="entry name" value="LRRC14/PRAME"/>
</dbReference>
<evidence type="ECO:0000256" key="2">
    <source>
        <dbReference type="ARBA" id="ARBA00022614"/>
    </source>
</evidence>
<dbReference type="PANTHER" id="PTHR14224">
    <property type="entry name" value="SIMILAR TO PREFERENTIALLY EXPRESSED ANTIGEN IN MELANOMA-LIKE 3"/>
    <property type="match status" value="1"/>
</dbReference>
<evidence type="ECO:0000256" key="3">
    <source>
        <dbReference type="ARBA" id="ARBA00022737"/>
    </source>
</evidence>
<dbReference type="Proteomes" id="UP000001075">
    <property type="component" value="Unassembled WGS sequence"/>
</dbReference>
<dbReference type="InParanoid" id="G3INN2"/>
<evidence type="ECO:0000313" key="5">
    <source>
        <dbReference type="Proteomes" id="UP000001075"/>
    </source>
</evidence>
<accession>G3INN2</accession>
<evidence type="ECO:0000313" key="4">
    <source>
        <dbReference type="EMBL" id="EGW15159.1"/>
    </source>
</evidence>
<name>G3INN2_CRIGR</name>
<dbReference type="GO" id="GO:0005737">
    <property type="term" value="C:cytoplasm"/>
    <property type="evidence" value="ECO:0007669"/>
    <property type="project" value="TreeGrafter"/>
</dbReference>
<dbReference type="EMBL" id="JH006622">
    <property type="protein sequence ID" value="EGW15159.1"/>
    <property type="molecule type" value="Genomic_DNA"/>
</dbReference>